<feature type="transmembrane region" description="Helical" evidence="1">
    <location>
        <begin position="174"/>
        <end position="202"/>
    </location>
</feature>
<sequence>MSFLSQLLMQLPSFLIALTGFVLAGIFMKRASTASILVIIASILTLLQSTLAIFNHLVLLEMMIDGKLSDTAYSIIVSGGFTLFYVAISALMLCAAFAGRNAQTTPQAQPNIAENTATTHANLTPHRGGMVLTFGLLGLLLFAPLGIAAWVMGNKDLASMREGHMDKSGEGTTLAGKILGILATTLMIFGVIVFFGAMAVLASSYRGF</sequence>
<keyword evidence="1" id="KW-1133">Transmembrane helix</keyword>
<keyword evidence="1" id="KW-0472">Membrane</keyword>
<reference evidence="2 3" key="1">
    <citation type="submission" date="2012-09" db="EMBL/GenBank/DDBJ databases">
        <title>Genome Sequence of alkane-degrading Bacterium Alcanivorax sp. 19-m-6.</title>
        <authorList>
            <person name="Lai Q."/>
            <person name="Shao Z."/>
        </authorList>
    </citation>
    <scope>NUCLEOTIDE SEQUENCE [LARGE SCALE GENOMIC DNA]</scope>
    <source>
        <strain evidence="2 3">19-m-6</strain>
    </source>
</reference>
<feature type="transmembrane region" description="Helical" evidence="1">
    <location>
        <begin position="7"/>
        <end position="28"/>
    </location>
</feature>
<feature type="transmembrane region" description="Helical" evidence="1">
    <location>
        <begin position="131"/>
        <end position="153"/>
    </location>
</feature>
<keyword evidence="3" id="KW-1185">Reference proteome</keyword>
<keyword evidence="1" id="KW-0812">Transmembrane</keyword>
<feature type="transmembrane region" description="Helical" evidence="1">
    <location>
        <begin position="72"/>
        <end position="98"/>
    </location>
</feature>
<dbReference type="Proteomes" id="UP000029444">
    <property type="component" value="Unassembled WGS sequence"/>
</dbReference>
<gene>
    <name evidence="2" type="ORF">Y5S_03596</name>
</gene>
<accession>A0A095SDF8</accession>
<evidence type="ECO:0000313" key="3">
    <source>
        <dbReference type="Proteomes" id="UP000029444"/>
    </source>
</evidence>
<dbReference type="PATRIC" id="fig|1177154.3.peg.3604"/>
<comment type="caution">
    <text evidence="2">The sequence shown here is derived from an EMBL/GenBank/DDBJ whole genome shotgun (WGS) entry which is preliminary data.</text>
</comment>
<dbReference type="eggNOG" id="ENOG5033A46">
    <property type="taxonomic scope" value="Bacteria"/>
</dbReference>
<dbReference type="EMBL" id="ARXV01000022">
    <property type="protein sequence ID" value="KGD62641.1"/>
    <property type="molecule type" value="Genomic_DNA"/>
</dbReference>
<feature type="transmembrane region" description="Helical" evidence="1">
    <location>
        <begin position="34"/>
        <end position="60"/>
    </location>
</feature>
<dbReference type="RefSeq" id="WP_035235066.1">
    <property type="nucleotide sequence ID" value="NZ_ARXV01000022.1"/>
</dbReference>
<dbReference type="AlphaFoldDB" id="A0A095SDF8"/>
<protein>
    <recommendedName>
        <fullName evidence="4">DUF4190 domain-containing protein</fullName>
    </recommendedName>
</protein>
<evidence type="ECO:0000313" key="2">
    <source>
        <dbReference type="EMBL" id="KGD62641.1"/>
    </source>
</evidence>
<organism evidence="2 3">
    <name type="scientific">Alcanivorax nanhaiticus</name>
    <dbReference type="NCBI Taxonomy" id="1177154"/>
    <lineage>
        <taxon>Bacteria</taxon>
        <taxon>Pseudomonadati</taxon>
        <taxon>Pseudomonadota</taxon>
        <taxon>Gammaproteobacteria</taxon>
        <taxon>Oceanospirillales</taxon>
        <taxon>Alcanivoracaceae</taxon>
        <taxon>Alcanivorax</taxon>
    </lineage>
</organism>
<dbReference type="STRING" id="1177154.Y5S_03596"/>
<dbReference type="OrthoDB" id="6078289at2"/>
<name>A0A095SDF8_9GAMM</name>
<evidence type="ECO:0008006" key="4">
    <source>
        <dbReference type="Google" id="ProtNLM"/>
    </source>
</evidence>
<evidence type="ECO:0000256" key="1">
    <source>
        <dbReference type="SAM" id="Phobius"/>
    </source>
</evidence>
<proteinExistence type="predicted"/>